<proteinExistence type="predicted"/>
<sequence length="315" mass="34217">MANIFHVKGKEEIVFGRKNVVIACDVVNGKVTHVDVSSELMGYIFAGDEILSINGETNIKTTADFNQKISAKVPGKVSIEFMRDDHCLVTETVLPPRRPNTQMVELTLTYRGGAATGMIIHRMSSDPRTVTMSMVSSSSAACKFVHNGDILVKVNDVYVLSRDAARKLLYASVNSTKTVRLTLERSTTTLPLGPSPDPPTGAKTTACDPLYKVQSKSLVAPPPTNSPTSRLSLTKANKQYDVLLPADVIEIMKKNREFFKKPCNIAPCIVKIVNNSSSVMQPPAIKLEAIAQPEIVIPCDPSPKPLKATPKRVGS</sequence>
<keyword evidence="3" id="KW-1185">Reference proteome</keyword>
<accession>A0A9P1MZM9</accession>
<dbReference type="EMBL" id="CANHGI010000002">
    <property type="protein sequence ID" value="CAI5442570.1"/>
    <property type="molecule type" value="Genomic_DNA"/>
</dbReference>
<dbReference type="Proteomes" id="UP001152747">
    <property type="component" value="Unassembled WGS sequence"/>
</dbReference>
<dbReference type="OrthoDB" id="5852987at2759"/>
<evidence type="ECO:0000313" key="2">
    <source>
        <dbReference type="EMBL" id="CAI5442570.1"/>
    </source>
</evidence>
<comment type="caution">
    <text evidence="2">The sequence shown here is derived from an EMBL/GenBank/DDBJ whole genome shotgun (WGS) entry which is preliminary data.</text>
</comment>
<name>A0A9P1MZM9_9PELO</name>
<evidence type="ECO:0000256" key="1">
    <source>
        <dbReference type="SAM" id="MobiDB-lite"/>
    </source>
</evidence>
<dbReference type="SUPFAM" id="SSF50156">
    <property type="entry name" value="PDZ domain-like"/>
    <property type="match status" value="2"/>
</dbReference>
<reference evidence="2" key="1">
    <citation type="submission" date="2022-11" db="EMBL/GenBank/DDBJ databases">
        <authorList>
            <person name="Kikuchi T."/>
        </authorList>
    </citation>
    <scope>NUCLEOTIDE SEQUENCE</scope>
    <source>
        <strain evidence="2">PS1010</strain>
    </source>
</reference>
<gene>
    <name evidence="2" type="ORF">CAMP_LOCUS5207</name>
</gene>
<evidence type="ECO:0008006" key="4">
    <source>
        <dbReference type="Google" id="ProtNLM"/>
    </source>
</evidence>
<protein>
    <recommendedName>
        <fullName evidence="4">PDZ domain-containing protein</fullName>
    </recommendedName>
</protein>
<dbReference type="PANTHER" id="PTHR31327">
    <property type="entry name" value="SPERM MEIOSIS PDZ DOMAIN CONTAINING PROTEINS-RELATED"/>
    <property type="match status" value="1"/>
</dbReference>
<dbReference type="InterPro" id="IPR036034">
    <property type="entry name" value="PDZ_sf"/>
</dbReference>
<dbReference type="InterPro" id="IPR040264">
    <property type="entry name" value="T15H9.4-like"/>
</dbReference>
<dbReference type="PANTHER" id="PTHR31327:SF5">
    <property type="entry name" value="PDZ DOMAIN-CONTAINING PROTEIN"/>
    <property type="match status" value="1"/>
</dbReference>
<dbReference type="AlphaFoldDB" id="A0A9P1MZM9"/>
<evidence type="ECO:0000313" key="3">
    <source>
        <dbReference type="Proteomes" id="UP001152747"/>
    </source>
</evidence>
<organism evidence="2 3">
    <name type="scientific">Caenorhabditis angaria</name>
    <dbReference type="NCBI Taxonomy" id="860376"/>
    <lineage>
        <taxon>Eukaryota</taxon>
        <taxon>Metazoa</taxon>
        <taxon>Ecdysozoa</taxon>
        <taxon>Nematoda</taxon>
        <taxon>Chromadorea</taxon>
        <taxon>Rhabditida</taxon>
        <taxon>Rhabditina</taxon>
        <taxon>Rhabditomorpha</taxon>
        <taxon>Rhabditoidea</taxon>
        <taxon>Rhabditidae</taxon>
        <taxon>Peloderinae</taxon>
        <taxon>Caenorhabditis</taxon>
    </lineage>
</organism>
<feature type="region of interest" description="Disordered" evidence="1">
    <location>
        <begin position="186"/>
        <end position="206"/>
    </location>
</feature>